<comment type="caution">
    <text evidence="1">The sequence shown here is derived from an EMBL/GenBank/DDBJ whole genome shotgun (WGS) entry which is preliminary data.</text>
</comment>
<accession>A0A9P8CJF0</accession>
<dbReference type="GeneID" id="70293473"/>
<dbReference type="Proteomes" id="UP000887229">
    <property type="component" value="Unassembled WGS sequence"/>
</dbReference>
<keyword evidence="2" id="KW-1185">Reference proteome</keyword>
<dbReference type="OrthoDB" id="10017101at2759"/>
<reference evidence="1" key="1">
    <citation type="journal article" date="2021" name="IMA Fungus">
        <title>Genomic characterization of three marine fungi, including Emericellopsis atlantica sp. nov. with signatures of a generalist lifestyle and marine biomass degradation.</title>
        <authorList>
            <person name="Hagestad O.C."/>
            <person name="Hou L."/>
            <person name="Andersen J.H."/>
            <person name="Hansen E.H."/>
            <person name="Altermark B."/>
            <person name="Li C."/>
            <person name="Kuhnert E."/>
            <person name="Cox R.J."/>
            <person name="Crous P.W."/>
            <person name="Spatafora J.W."/>
            <person name="Lail K."/>
            <person name="Amirebrahimi M."/>
            <person name="Lipzen A."/>
            <person name="Pangilinan J."/>
            <person name="Andreopoulos W."/>
            <person name="Hayes R.D."/>
            <person name="Ng V."/>
            <person name="Grigoriev I.V."/>
            <person name="Jackson S.A."/>
            <person name="Sutton T.D.S."/>
            <person name="Dobson A.D.W."/>
            <person name="Rama T."/>
        </authorList>
    </citation>
    <scope>NUCLEOTIDE SEQUENCE</scope>
    <source>
        <strain evidence="1">TS7</strain>
    </source>
</reference>
<organism evidence="1 2">
    <name type="scientific">Emericellopsis atlantica</name>
    <dbReference type="NCBI Taxonomy" id="2614577"/>
    <lineage>
        <taxon>Eukaryota</taxon>
        <taxon>Fungi</taxon>
        <taxon>Dikarya</taxon>
        <taxon>Ascomycota</taxon>
        <taxon>Pezizomycotina</taxon>
        <taxon>Sordariomycetes</taxon>
        <taxon>Hypocreomycetidae</taxon>
        <taxon>Hypocreales</taxon>
        <taxon>Bionectriaceae</taxon>
        <taxon>Emericellopsis</taxon>
    </lineage>
</organism>
<sequence length="318" mass="34977">MIAIRQYNALWPAQQYCNLLTATFLPSTKISSEDVENYCPHTSIRTDHTDERPEKGILPLPPVATLRSHRSYGGSTLCQSIGGDGCDSLSTITTTNSILSCADSDTTSMADGLDIGQLRRRELADENQLAGHKLTDGRIPGEARILCAGSGAVAWGRQTAVENPLSTVVILEEEPYSTYLPRNCTMEGGDIIEYPRKDWDYVFIRNYRAVTDWKQYLSHLRSILQPGGQIELVDVHNAAAAICTCAQHPTEWAKAKAKRCGTCFKYPSVKARGNMLRAYGFSELTVVYHNRPRRTQRKALVSSVAILGKACGGADSDC</sequence>
<dbReference type="AlphaFoldDB" id="A0A9P8CJF0"/>
<evidence type="ECO:0000313" key="1">
    <source>
        <dbReference type="EMBL" id="KAG9249404.1"/>
    </source>
</evidence>
<dbReference type="Gene3D" id="3.40.50.150">
    <property type="entry name" value="Vaccinia Virus protein VP39"/>
    <property type="match status" value="1"/>
</dbReference>
<dbReference type="SUPFAM" id="SSF53335">
    <property type="entry name" value="S-adenosyl-L-methionine-dependent methyltransferases"/>
    <property type="match status" value="1"/>
</dbReference>
<protein>
    <submittedName>
        <fullName evidence="1">Uncharacterized protein</fullName>
    </submittedName>
</protein>
<dbReference type="InterPro" id="IPR029063">
    <property type="entry name" value="SAM-dependent_MTases_sf"/>
</dbReference>
<gene>
    <name evidence="1" type="ORF">F5Z01DRAFT_641234</name>
</gene>
<name>A0A9P8CJF0_9HYPO</name>
<dbReference type="EMBL" id="MU251314">
    <property type="protein sequence ID" value="KAG9249404.1"/>
    <property type="molecule type" value="Genomic_DNA"/>
</dbReference>
<evidence type="ECO:0000313" key="2">
    <source>
        <dbReference type="Proteomes" id="UP000887229"/>
    </source>
</evidence>
<proteinExistence type="predicted"/>
<dbReference type="RefSeq" id="XP_046113328.1">
    <property type="nucleotide sequence ID" value="XM_046262570.1"/>
</dbReference>